<dbReference type="PANTHER" id="PTHR30269">
    <property type="entry name" value="TRANSMEMBRANE PROTEIN YFCA"/>
    <property type="match status" value="1"/>
</dbReference>
<keyword evidence="3" id="KW-1003">Cell membrane</keyword>
<feature type="transmembrane region" description="Helical" evidence="7">
    <location>
        <begin position="75"/>
        <end position="95"/>
    </location>
</feature>
<dbReference type="PANTHER" id="PTHR30269:SF0">
    <property type="entry name" value="MEMBRANE TRANSPORTER PROTEIN YFCA-RELATED"/>
    <property type="match status" value="1"/>
</dbReference>
<protein>
    <submittedName>
        <fullName evidence="8">Putative membrane transporter protein YfcA</fullName>
    </submittedName>
</protein>
<feature type="transmembrane region" description="Helical" evidence="7">
    <location>
        <begin position="7"/>
        <end position="37"/>
    </location>
</feature>
<keyword evidence="5 7" id="KW-1133">Transmembrane helix</keyword>
<comment type="caution">
    <text evidence="8">The sequence shown here is derived from an EMBL/GenBank/DDBJ whole genome shotgun (WGS) entry which is preliminary data.</text>
</comment>
<evidence type="ECO:0000256" key="6">
    <source>
        <dbReference type="ARBA" id="ARBA00023136"/>
    </source>
</evidence>
<organism evidence="8">
    <name type="scientific">bioreactor metagenome</name>
    <dbReference type="NCBI Taxonomy" id="1076179"/>
    <lineage>
        <taxon>unclassified sequences</taxon>
        <taxon>metagenomes</taxon>
        <taxon>ecological metagenomes</taxon>
    </lineage>
</organism>
<feature type="transmembrane region" description="Helical" evidence="7">
    <location>
        <begin position="204"/>
        <end position="222"/>
    </location>
</feature>
<keyword evidence="2" id="KW-0813">Transport</keyword>
<dbReference type="InterPro" id="IPR002781">
    <property type="entry name" value="TM_pro_TauE-like"/>
</dbReference>
<evidence type="ECO:0000256" key="7">
    <source>
        <dbReference type="SAM" id="Phobius"/>
    </source>
</evidence>
<dbReference type="EMBL" id="VSSQ01000421">
    <property type="protein sequence ID" value="MPL94255.1"/>
    <property type="molecule type" value="Genomic_DNA"/>
</dbReference>
<comment type="subcellular location">
    <subcellularLocation>
        <location evidence="1">Cell membrane</location>
        <topology evidence="1">Multi-pass membrane protein</topology>
    </subcellularLocation>
</comment>
<reference evidence="8" key="1">
    <citation type="submission" date="2019-08" db="EMBL/GenBank/DDBJ databases">
        <authorList>
            <person name="Kucharzyk K."/>
            <person name="Murdoch R.W."/>
            <person name="Higgins S."/>
            <person name="Loffler F."/>
        </authorList>
    </citation>
    <scope>NUCLEOTIDE SEQUENCE</scope>
</reference>
<dbReference type="GO" id="GO:0005886">
    <property type="term" value="C:plasma membrane"/>
    <property type="evidence" value="ECO:0007669"/>
    <property type="project" value="UniProtKB-SubCell"/>
</dbReference>
<dbReference type="Pfam" id="PF01925">
    <property type="entry name" value="TauE"/>
    <property type="match status" value="1"/>
</dbReference>
<dbReference type="AlphaFoldDB" id="A0A644VS73"/>
<evidence type="ECO:0000256" key="5">
    <source>
        <dbReference type="ARBA" id="ARBA00022989"/>
    </source>
</evidence>
<feature type="transmembrane region" description="Helical" evidence="7">
    <location>
        <begin position="101"/>
        <end position="119"/>
    </location>
</feature>
<proteinExistence type="predicted"/>
<evidence type="ECO:0000256" key="2">
    <source>
        <dbReference type="ARBA" id="ARBA00022448"/>
    </source>
</evidence>
<accession>A0A644VS73</accession>
<gene>
    <name evidence="8" type="primary">yfcA_10</name>
    <name evidence="8" type="ORF">SDC9_40405</name>
</gene>
<name>A0A644VS73_9ZZZZ</name>
<keyword evidence="6 7" id="KW-0472">Membrane</keyword>
<evidence type="ECO:0000256" key="4">
    <source>
        <dbReference type="ARBA" id="ARBA00022692"/>
    </source>
</evidence>
<keyword evidence="4 7" id="KW-0812">Transmembrane</keyword>
<evidence type="ECO:0000313" key="8">
    <source>
        <dbReference type="EMBL" id="MPL94255.1"/>
    </source>
</evidence>
<sequence length="255" mass="26386">MEITLSMYLIICPLVFLAGFVDSIAGGGGLIALPAYLLAGLPVHYALGTNKTAMSFGTFTASVKYIKAGQVDLRVGALSALFSFLGSVGGSSLSLLIPDRVLKLVMLGVLPSVAIFLLLRKDFGSSAVPERSLTPRRIVASSAAAGLVIGCYDGLIGPGTGTFLILAFSALLGFDLLKSSGCAKLANLASNVASMLVFSLNGKVLPALALPAAVFAVLGNYLGARLAIRGGSRYVRYTIFLVVGLLFVKMAADLF</sequence>
<evidence type="ECO:0000256" key="3">
    <source>
        <dbReference type="ARBA" id="ARBA00022475"/>
    </source>
</evidence>
<feature type="transmembrane region" description="Helical" evidence="7">
    <location>
        <begin position="234"/>
        <end position="252"/>
    </location>
</feature>
<feature type="transmembrane region" description="Helical" evidence="7">
    <location>
        <begin position="139"/>
        <end position="168"/>
    </location>
</feature>
<dbReference type="InterPro" id="IPR052017">
    <property type="entry name" value="TSUP"/>
</dbReference>
<evidence type="ECO:0000256" key="1">
    <source>
        <dbReference type="ARBA" id="ARBA00004651"/>
    </source>
</evidence>